<dbReference type="PATRIC" id="fig|388467.6.peg.4730"/>
<keyword evidence="13" id="KW-1185">Reference proteome</keyword>
<dbReference type="SUPFAM" id="SSF47384">
    <property type="entry name" value="Homodimeric domain of signal transducing histidine kinase"/>
    <property type="match status" value="1"/>
</dbReference>
<feature type="domain" description="Response regulatory" evidence="11">
    <location>
        <begin position="7"/>
        <end position="122"/>
    </location>
</feature>
<dbReference type="PROSITE" id="PS50110">
    <property type="entry name" value="RESPONSE_REGULATORY"/>
    <property type="match status" value="1"/>
</dbReference>
<dbReference type="SUPFAM" id="SSF52172">
    <property type="entry name" value="CheY-like"/>
    <property type="match status" value="1"/>
</dbReference>
<dbReference type="PROSITE" id="PS50109">
    <property type="entry name" value="HIS_KIN"/>
    <property type="match status" value="1"/>
</dbReference>
<dbReference type="Gene3D" id="1.10.287.130">
    <property type="match status" value="1"/>
</dbReference>
<evidence type="ECO:0000256" key="9">
    <source>
        <dbReference type="PROSITE-ProRule" id="PRU00169"/>
    </source>
</evidence>
<dbReference type="InterPro" id="IPR005467">
    <property type="entry name" value="His_kinase_dom"/>
</dbReference>
<comment type="catalytic activity">
    <reaction evidence="1">
        <text>ATP + protein L-histidine = ADP + protein N-phospho-L-histidine.</text>
        <dbReference type="EC" id="2.7.13.3"/>
    </reaction>
</comment>
<reference evidence="12 13" key="1">
    <citation type="journal article" date="2014" name="Appl. Environ. Microbiol.">
        <title>Elucidation of insertion elements encoded on plasmids and in vitro construction of shuttle vectors from the toxic cyanobacterium Planktothrix.</title>
        <authorList>
            <person name="Christiansen G."/>
            <person name="Goesmann A."/>
            <person name="Kurmayer R."/>
        </authorList>
    </citation>
    <scope>NUCLEOTIDE SEQUENCE [LARGE SCALE GENOMIC DNA]</scope>
    <source>
        <strain evidence="12 13">NIVA-CYA 126/8</strain>
        <plasmid evidence="12">pPA115</plasmid>
    </source>
</reference>
<dbReference type="RefSeq" id="WP_042158484.1">
    <property type="nucleotide sequence ID" value="NZ_CM002804.1"/>
</dbReference>
<dbReference type="AlphaFoldDB" id="A0A073CMY1"/>
<evidence type="ECO:0000256" key="7">
    <source>
        <dbReference type="ARBA" id="ARBA00022840"/>
    </source>
</evidence>
<dbReference type="Pfam" id="PF02518">
    <property type="entry name" value="HATPase_c"/>
    <property type="match status" value="1"/>
</dbReference>
<dbReference type="CDD" id="cd00082">
    <property type="entry name" value="HisKA"/>
    <property type="match status" value="1"/>
</dbReference>
<evidence type="ECO:0000256" key="5">
    <source>
        <dbReference type="ARBA" id="ARBA00022741"/>
    </source>
</evidence>
<geneLocation type="plasmid" evidence="12 13">
    <name>pPA115</name>
</geneLocation>
<dbReference type="PANTHER" id="PTHR43547">
    <property type="entry name" value="TWO-COMPONENT HISTIDINE KINASE"/>
    <property type="match status" value="1"/>
</dbReference>
<dbReference type="EMBL" id="CM002804">
    <property type="protein sequence ID" value="KEI65300.1"/>
    <property type="molecule type" value="Genomic_DNA"/>
</dbReference>
<evidence type="ECO:0000256" key="3">
    <source>
        <dbReference type="ARBA" id="ARBA00022553"/>
    </source>
</evidence>
<dbReference type="SMART" id="SM00388">
    <property type="entry name" value="HisKA"/>
    <property type="match status" value="1"/>
</dbReference>
<dbReference type="InterPro" id="IPR003661">
    <property type="entry name" value="HisK_dim/P_dom"/>
</dbReference>
<dbReference type="Pfam" id="PF00072">
    <property type="entry name" value="Response_reg"/>
    <property type="match status" value="1"/>
</dbReference>
<dbReference type="InterPro" id="IPR011006">
    <property type="entry name" value="CheY-like_superfamily"/>
</dbReference>
<keyword evidence="4 12" id="KW-0808">Transferase</keyword>
<keyword evidence="7" id="KW-0067">ATP-binding</keyword>
<dbReference type="InterPro" id="IPR004358">
    <property type="entry name" value="Sig_transdc_His_kin-like_C"/>
</dbReference>
<feature type="domain" description="Histidine kinase" evidence="10">
    <location>
        <begin position="144"/>
        <end position="358"/>
    </location>
</feature>
<organism evidence="12 13">
    <name type="scientific">Planktothrix agardhii (strain NIVA-CYA 126/8)</name>
    <dbReference type="NCBI Taxonomy" id="388467"/>
    <lineage>
        <taxon>Bacteria</taxon>
        <taxon>Bacillati</taxon>
        <taxon>Cyanobacteriota</taxon>
        <taxon>Cyanophyceae</taxon>
        <taxon>Oscillatoriophycideae</taxon>
        <taxon>Oscillatoriales</taxon>
        <taxon>Microcoleaceae</taxon>
        <taxon>Planktothrix</taxon>
    </lineage>
</organism>
<dbReference type="Gene3D" id="3.30.565.10">
    <property type="entry name" value="Histidine kinase-like ATPase, C-terminal domain"/>
    <property type="match status" value="1"/>
</dbReference>
<evidence type="ECO:0000256" key="8">
    <source>
        <dbReference type="ARBA" id="ARBA00023012"/>
    </source>
</evidence>
<feature type="modified residue" description="4-aspartylphosphate" evidence="9">
    <location>
        <position position="56"/>
    </location>
</feature>
<dbReference type="EC" id="2.7.13.3" evidence="2"/>
<proteinExistence type="predicted"/>
<evidence type="ECO:0000256" key="1">
    <source>
        <dbReference type="ARBA" id="ARBA00000085"/>
    </source>
</evidence>
<keyword evidence="12" id="KW-0614">Plasmid</keyword>
<dbReference type="FunFam" id="3.30.565.10:FF:000037">
    <property type="entry name" value="Hybrid sensor histidine kinase/response regulator"/>
    <property type="match status" value="1"/>
</dbReference>
<evidence type="ECO:0000313" key="13">
    <source>
        <dbReference type="Proteomes" id="UP000027395"/>
    </source>
</evidence>
<name>A0A073CMY1_PLAA1</name>
<dbReference type="InterPro" id="IPR036097">
    <property type="entry name" value="HisK_dim/P_sf"/>
</dbReference>
<keyword evidence="3 9" id="KW-0597">Phosphoprotein</keyword>
<keyword evidence="8" id="KW-0902">Two-component regulatory system</keyword>
<dbReference type="SMART" id="SM00387">
    <property type="entry name" value="HATPase_c"/>
    <property type="match status" value="1"/>
</dbReference>
<evidence type="ECO:0000256" key="2">
    <source>
        <dbReference type="ARBA" id="ARBA00012438"/>
    </source>
</evidence>
<evidence type="ECO:0000256" key="4">
    <source>
        <dbReference type="ARBA" id="ARBA00022679"/>
    </source>
</evidence>
<keyword evidence="6" id="KW-0418">Kinase</keyword>
<dbReference type="Pfam" id="PF00512">
    <property type="entry name" value="HisKA"/>
    <property type="match status" value="1"/>
</dbReference>
<dbReference type="PANTHER" id="PTHR43547:SF2">
    <property type="entry name" value="HYBRID SIGNAL TRANSDUCTION HISTIDINE KINASE C"/>
    <property type="match status" value="1"/>
</dbReference>
<dbReference type="InterPro" id="IPR001789">
    <property type="entry name" value="Sig_transdc_resp-reg_receiver"/>
</dbReference>
<dbReference type="PRINTS" id="PR00344">
    <property type="entry name" value="BCTRLSENSOR"/>
</dbReference>
<dbReference type="GO" id="GO:0000155">
    <property type="term" value="F:phosphorelay sensor kinase activity"/>
    <property type="evidence" value="ECO:0007669"/>
    <property type="project" value="InterPro"/>
</dbReference>
<dbReference type="InterPro" id="IPR003594">
    <property type="entry name" value="HATPase_dom"/>
</dbReference>
<dbReference type="GO" id="GO:0005524">
    <property type="term" value="F:ATP binding"/>
    <property type="evidence" value="ECO:0007669"/>
    <property type="project" value="UniProtKB-KW"/>
</dbReference>
<dbReference type="Gene3D" id="3.40.50.2300">
    <property type="match status" value="1"/>
</dbReference>
<sequence length="360" mass="39935">MKDRPSQIFAADQETDTLLILETILTEEGYCVSTSSNGKEAIAAINTHPPDLILWDVMMPDADGYEVTYKIRSTPQLPFIPIVLLASDPSIPSTNGLELGADDFLWKPIQVNELLARVRNLLCLKHSLDSMREMALAREDFVSRLTHDLRNPLIAAQQMLTLLGQGKFGTLPPTVKEALHTIALSNDNLITLVNTLLEVHRFEAGCKPMAITSFDLYKLIKEVVKEQEALALSKNLSLIFEIQQEPFRIQGDRLELRRVLTNLVSNAIKFTERGQVKITVEYNTQSVSIQVEDTGPGITESEQNAIFERFRTGNQKGAGSGLGLHLSQRIAQAHSGRLEVTSQLGVGSIFTLCLPQNKNC</sequence>
<dbReference type="HOGENOM" id="CLU_000445_114_72_3"/>
<dbReference type="InterPro" id="IPR036890">
    <property type="entry name" value="HATPase_C_sf"/>
</dbReference>
<dbReference type="SMART" id="SM00448">
    <property type="entry name" value="REC"/>
    <property type="match status" value="1"/>
</dbReference>
<evidence type="ECO:0000313" key="12">
    <source>
        <dbReference type="EMBL" id="KEI65300.1"/>
    </source>
</evidence>
<dbReference type="SUPFAM" id="SSF55874">
    <property type="entry name" value="ATPase domain of HSP90 chaperone/DNA topoisomerase II/histidine kinase"/>
    <property type="match status" value="1"/>
</dbReference>
<evidence type="ECO:0000259" key="11">
    <source>
        <dbReference type="PROSITE" id="PS50110"/>
    </source>
</evidence>
<dbReference type="Proteomes" id="UP000027395">
    <property type="component" value="Plasmid pPA115"/>
</dbReference>
<gene>
    <name evidence="12" type="ORF">A19Y_9108</name>
</gene>
<protein>
    <recommendedName>
        <fullName evidence="2">histidine kinase</fullName>
        <ecNumber evidence="2">2.7.13.3</ecNumber>
    </recommendedName>
</protein>
<keyword evidence="5" id="KW-0547">Nucleotide-binding</keyword>
<evidence type="ECO:0000256" key="6">
    <source>
        <dbReference type="ARBA" id="ARBA00022777"/>
    </source>
</evidence>
<accession>A0A073CMY1</accession>
<evidence type="ECO:0000259" key="10">
    <source>
        <dbReference type="PROSITE" id="PS50109"/>
    </source>
</evidence>